<evidence type="ECO:0000256" key="1">
    <source>
        <dbReference type="SAM" id="MobiDB-lite"/>
    </source>
</evidence>
<sequence length="364" mass="37460">MGRSTVGSMVLSHGGEAWRAAGQAARRTVERASGTAPDKASSDADRAAARRAGRRAGRITGGAQELDQRLADLLRGGLAAADRPGYGLWEETAARMVDAQAPGLAGRVRELGAIPDSGPGWPGRLLEECALLRLLDSAWLGRDRLPGPLAATVRTRVGLTSSAEGAAVRDRWLVLAQYDIPDGRIVTRRTWLYGRGSERVSLLLSYGAPGRAPARALPVGAVVDAEVTPYPGGGGLRGELGPQFGEPLATTAPPPGGTTADALAAYGRALRDDPWLDAWPATLREVVPAPSGDGWQLVGAADGSALPVAPSALSRPGLWKLVALSGGGPLTVFGECGHRGFDPLAAWCAGTSEGEAPSAAVALT</sequence>
<dbReference type="EMBL" id="RDBM01000035">
    <property type="protein sequence ID" value="TXS26974.1"/>
    <property type="molecule type" value="Genomic_DNA"/>
</dbReference>
<dbReference type="AlphaFoldDB" id="A0A652KU43"/>
<gene>
    <name evidence="2" type="ORF">EAO74_12880</name>
</gene>
<proteinExistence type="predicted"/>
<name>A0A652KU43_9ACTN</name>
<protein>
    <recommendedName>
        <fullName evidence="3">SWIM zinc finger family protein</fullName>
    </recommendedName>
</protein>
<organism evidence="2">
    <name type="scientific">Streptomyces sp. gb1(2016)</name>
    <dbReference type="NCBI Taxonomy" id="1828321"/>
    <lineage>
        <taxon>Bacteria</taxon>
        <taxon>Bacillati</taxon>
        <taxon>Actinomycetota</taxon>
        <taxon>Actinomycetes</taxon>
        <taxon>Kitasatosporales</taxon>
        <taxon>Streptomycetaceae</taxon>
        <taxon>Streptomyces</taxon>
    </lineage>
</organism>
<evidence type="ECO:0000313" key="2">
    <source>
        <dbReference type="EMBL" id="TXS26974.1"/>
    </source>
</evidence>
<evidence type="ECO:0008006" key="3">
    <source>
        <dbReference type="Google" id="ProtNLM"/>
    </source>
</evidence>
<feature type="region of interest" description="Disordered" evidence="1">
    <location>
        <begin position="21"/>
        <end position="60"/>
    </location>
</feature>
<reference evidence="2" key="1">
    <citation type="submission" date="2018-10" db="EMBL/GenBank/DDBJ databases">
        <authorList>
            <person name="Hariharan J."/>
            <person name="Choudoir M.J."/>
            <person name="Diebold P."/>
            <person name="Panke-Buisse K."/>
            <person name="Campbell A.N."/>
            <person name="Buckley D.H."/>
        </authorList>
    </citation>
    <scope>NUCLEOTIDE SEQUENCE</scope>
    <source>
        <strain evidence="2">Gb1</strain>
    </source>
</reference>
<accession>A0A652KU43</accession>
<comment type="caution">
    <text evidence="2">The sequence shown here is derived from an EMBL/GenBank/DDBJ whole genome shotgun (WGS) entry which is preliminary data.</text>
</comment>